<proteinExistence type="predicted"/>
<comment type="caution">
    <text evidence="3">The sequence shown here is derived from an EMBL/GenBank/DDBJ whole genome shotgun (WGS) entry which is preliminary data.</text>
</comment>
<feature type="domain" description="FMR1-interacting protein 1 conserved" evidence="2">
    <location>
        <begin position="278"/>
        <end position="313"/>
    </location>
</feature>
<dbReference type="Pfam" id="PF10453">
    <property type="entry name" value="NUFIP1"/>
    <property type="match status" value="1"/>
</dbReference>
<evidence type="ECO:0000313" key="4">
    <source>
        <dbReference type="Proteomes" id="UP000298416"/>
    </source>
</evidence>
<dbReference type="GO" id="GO:0003723">
    <property type="term" value="F:RNA binding"/>
    <property type="evidence" value="ECO:0007669"/>
    <property type="project" value="InterPro"/>
</dbReference>
<dbReference type="OrthoDB" id="273070at2759"/>
<dbReference type="EMBL" id="PNBA02000020">
    <property type="protein sequence ID" value="KAG6390124.1"/>
    <property type="molecule type" value="Genomic_DNA"/>
</dbReference>
<feature type="region of interest" description="Disordered" evidence="1">
    <location>
        <begin position="201"/>
        <end position="271"/>
    </location>
</feature>
<dbReference type="AlphaFoldDB" id="A0A8X8W960"/>
<accession>A0A8X8W960</accession>
<evidence type="ECO:0000259" key="2">
    <source>
        <dbReference type="Pfam" id="PF10453"/>
    </source>
</evidence>
<feature type="compositionally biased region" description="Polar residues" evidence="1">
    <location>
        <begin position="354"/>
        <end position="366"/>
    </location>
</feature>
<dbReference type="GO" id="GO:0005634">
    <property type="term" value="C:nucleus"/>
    <property type="evidence" value="ECO:0007669"/>
    <property type="project" value="TreeGrafter"/>
</dbReference>
<organism evidence="3">
    <name type="scientific">Salvia splendens</name>
    <name type="common">Scarlet sage</name>
    <dbReference type="NCBI Taxonomy" id="180675"/>
    <lineage>
        <taxon>Eukaryota</taxon>
        <taxon>Viridiplantae</taxon>
        <taxon>Streptophyta</taxon>
        <taxon>Embryophyta</taxon>
        <taxon>Tracheophyta</taxon>
        <taxon>Spermatophyta</taxon>
        <taxon>Magnoliopsida</taxon>
        <taxon>eudicotyledons</taxon>
        <taxon>Gunneridae</taxon>
        <taxon>Pentapetalae</taxon>
        <taxon>asterids</taxon>
        <taxon>lamiids</taxon>
        <taxon>Lamiales</taxon>
        <taxon>Lamiaceae</taxon>
        <taxon>Nepetoideae</taxon>
        <taxon>Mentheae</taxon>
        <taxon>Salviinae</taxon>
        <taxon>Salvia</taxon>
        <taxon>Salvia subgen. Calosphace</taxon>
        <taxon>core Calosphace</taxon>
    </lineage>
</organism>
<reference evidence="3" key="1">
    <citation type="submission" date="2018-01" db="EMBL/GenBank/DDBJ databases">
        <authorList>
            <person name="Mao J.F."/>
        </authorList>
    </citation>
    <scope>NUCLEOTIDE SEQUENCE</scope>
    <source>
        <strain evidence="3">Huo1</strain>
        <tissue evidence="3">Leaf</tissue>
    </source>
</reference>
<feature type="compositionally biased region" description="Basic and acidic residues" evidence="1">
    <location>
        <begin position="369"/>
        <end position="381"/>
    </location>
</feature>
<keyword evidence="4" id="KW-1185">Reference proteome</keyword>
<reference evidence="3" key="2">
    <citation type="submission" date="2020-08" db="EMBL/GenBank/DDBJ databases">
        <title>Plant Genome Project.</title>
        <authorList>
            <person name="Zhang R.-G."/>
        </authorList>
    </citation>
    <scope>NUCLEOTIDE SEQUENCE</scope>
    <source>
        <strain evidence="3">Huo1</strain>
        <tissue evidence="3">Leaf</tissue>
    </source>
</reference>
<feature type="compositionally biased region" description="Basic and acidic residues" evidence="1">
    <location>
        <begin position="313"/>
        <end position="323"/>
    </location>
</feature>
<feature type="compositionally biased region" description="Basic residues" evidence="1">
    <location>
        <begin position="382"/>
        <end position="393"/>
    </location>
</feature>
<feature type="compositionally biased region" description="Polar residues" evidence="1">
    <location>
        <begin position="260"/>
        <end position="270"/>
    </location>
</feature>
<dbReference type="InterPro" id="IPR039136">
    <property type="entry name" value="NUFIP1-like"/>
</dbReference>
<feature type="compositionally biased region" description="Low complexity" evidence="1">
    <location>
        <begin position="235"/>
        <end position="253"/>
    </location>
</feature>
<name>A0A8X8W960_SALSN</name>
<dbReference type="InterPro" id="IPR019496">
    <property type="entry name" value="NUFIP1_cons_dom"/>
</dbReference>
<feature type="compositionally biased region" description="Polar residues" evidence="1">
    <location>
        <begin position="401"/>
        <end position="416"/>
    </location>
</feature>
<dbReference type="PANTHER" id="PTHR13309:SF0">
    <property type="entry name" value="FMR1-INTERACTING PROTEIN NUFIP1"/>
    <property type="match status" value="1"/>
</dbReference>
<gene>
    <name evidence="3" type="ORF">SASPL_151606</name>
</gene>
<feature type="region of interest" description="Disordered" evidence="1">
    <location>
        <begin position="352"/>
        <end position="423"/>
    </location>
</feature>
<feature type="region of interest" description="Disordered" evidence="1">
    <location>
        <begin position="291"/>
        <end position="323"/>
    </location>
</feature>
<sequence>MNPHFNPHLHNPNNQIQLNGANAPAQHQVMMNQGNLGQINPQFRPGMLNNAQPPMPPFNNPNPFFGQNQFIPFPQGAFHNLNANSLPQPFAQNAVNPAQFIPNWPMNVPNLVQNVTQLLQMQMMNVAPQNLGLFMNAQAAAGSNNVILPQPFGGNSLPGMNHNNAPAKDIGAHHAQRNWDVFAPGAATPQSDAGVVTDANDRKNNWRKPHEKNFTGNHKHNESQRGFGNKQFHPRQNAQGNFNFNNENRGKGNTHFAGKNFNSSNHSELTQVGKKRPLMLNYTEQEIKHWREERKKNYPSQANAEKKLKKNPKQPEVEDEAAKTRRQQLKEILAKQAELGCEVAEIPSCYLSDPEQQADGNRQNNKPFGKRDRFQNKFDKKGRFHNGGRFSKKQRYENGHSTDLQNQTGCTTNPPRNESKKEPSLLKKLLSSEIKKDKKHLLQVFRFMVVNNFFENWPEKPLEFPKVIVKESGDESEILKPEMDMIEVEDGEFVGETTITS</sequence>
<dbReference type="Proteomes" id="UP000298416">
    <property type="component" value="Unassembled WGS sequence"/>
</dbReference>
<evidence type="ECO:0000313" key="3">
    <source>
        <dbReference type="EMBL" id="KAG6390124.1"/>
    </source>
</evidence>
<protein>
    <recommendedName>
        <fullName evidence="2">FMR1-interacting protein 1 conserved domain-containing protein</fullName>
    </recommendedName>
</protein>
<evidence type="ECO:0000256" key="1">
    <source>
        <dbReference type="SAM" id="MobiDB-lite"/>
    </source>
</evidence>
<dbReference type="GO" id="GO:0000492">
    <property type="term" value="P:box C/D snoRNP assembly"/>
    <property type="evidence" value="ECO:0007669"/>
    <property type="project" value="TreeGrafter"/>
</dbReference>
<dbReference type="PANTHER" id="PTHR13309">
    <property type="entry name" value="NUCLEAR FRAGILE X MENTAL RETARDATION PROTEIN INTERACTING PROTEIN 1"/>
    <property type="match status" value="1"/>
</dbReference>